<evidence type="ECO:0000256" key="11">
    <source>
        <dbReference type="ARBA" id="ARBA00029986"/>
    </source>
</evidence>
<evidence type="ECO:0000256" key="10">
    <source>
        <dbReference type="ARBA" id="ARBA00024849"/>
    </source>
</evidence>
<evidence type="ECO:0000256" key="12">
    <source>
        <dbReference type="HAMAP-Rule" id="MF_00303"/>
    </source>
</evidence>
<evidence type="ECO:0000256" key="3">
    <source>
        <dbReference type="ARBA" id="ARBA00013194"/>
    </source>
</evidence>
<evidence type="ECO:0000259" key="15">
    <source>
        <dbReference type="PROSITE" id="PS50059"/>
    </source>
</evidence>
<comment type="domain">
    <text evidence="12">Consists of 3 domains; the N-terminus binds the ribosome, the middle domain has PPIase activity, while the C-terminus has intrinsic chaperone activity on its own.</text>
</comment>
<accession>A0A943EI61</accession>
<dbReference type="Gene3D" id="3.30.70.1050">
    <property type="entry name" value="Trigger factor ribosome-binding domain"/>
    <property type="match status" value="1"/>
</dbReference>
<evidence type="ECO:0000256" key="7">
    <source>
        <dbReference type="ARBA" id="ARBA00023186"/>
    </source>
</evidence>
<evidence type="ECO:0000256" key="5">
    <source>
        <dbReference type="ARBA" id="ARBA00022618"/>
    </source>
</evidence>
<comment type="similarity">
    <text evidence="2 12 14">Belongs to the FKBP-type PPIase family. Tig subfamily.</text>
</comment>
<protein>
    <recommendedName>
        <fullName evidence="4 12">Trigger factor</fullName>
        <shortName evidence="12">TF</shortName>
        <ecNumber evidence="3 12">5.2.1.8</ecNumber>
    </recommendedName>
    <alternativeName>
        <fullName evidence="11 12">PPIase</fullName>
    </alternativeName>
</protein>
<proteinExistence type="inferred from homology"/>
<keyword evidence="9 12" id="KW-0131">Cell cycle</keyword>
<evidence type="ECO:0000256" key="4">
    <source>
        <dbReference type="ARBA" id="ARBA00016902"/>
    </source>
</evidence>
<comment type="catalytic activity">
    <reaction evidence="1 12 13">
        <text>[protein]-peptidylproline (omega=180) = [protein]-peptidylproline (omega=0)</text>
        <dbReference type="Rhea" id="RHEA:16237"/>
        <dbReference type="Rhea" id="RHEA-COMP:10747"/>
        <dbReference type="Rhea" id="RHEA-COMP:10748"/>
        <dbReference type="ChEBI" id="CHEBI:83833"/>
        <dbReference type="ChEBI" id="CHEBI:83834"/>
        <dbReference type="EC" id="5.2.1.8"/>
    </reaction>
</comment>
<keyword evidence="7 12" id="KW-0143">Chaperone</keyword>
<evidence type="ECO:0000256" key="1">
    <source>
        <dbReference type="ARBA" id="ARBA00000971"/>
    </source>
</evidence>
<keyword evidence="5 12" id="KW-0132">Cell division</keyword>
<dbReference type="GO" id="GO:0044183">
    <property type="term" value="F:protein folding chaperone"/>
    <property type="evidence" value="ECO:0007669"/>
    <property type="project" value="TreeGrafter"/>
</dbReference>
<name>A0A943EI61_9FIRM</name>
<dbReference type="SUPFAM" id="SSF102735">
    <property type="entry name" value="Trigger factor ribosome-binding domain"/>
    <property type="match status" value="1"/>
</dbReference>
<dbReference type="GO" id="GO:0051083">
    <property type="term" value="P:'de novo' cotranslational protein folding"/>
    <property type="evidence" value="ECO:0007669"/>
    <property type="project" value="TreeGrafter"/>
</dbReference>
<dbReference type="EC" id="5.2.1.8" evidence="3 12"/>
<dbReference type="Gene3D" id="1.10.3120.10">
    <property type="entry name" value="Trigger factor, C-terminal domain"/>
    <property type="match status" value="1"/>
</dbReference>
<dbReference type="Pfam" id="PF05698">
    <property type="entry name" value="Trigger_C"/>
    <property type="match status" value="1"/>
</dbReference>
<feature type="domain" description="PPIase FKBP-type" evidence="15">
    <location>
        <begin position="163"/>
        <end position="245"/>
    </location>
</feature>
<dbReference type="GO" id="GO:0015031">
    <property type="term" value="P:protein transport"/>
    <property type="evidence" value="ECO:0007669"/>
    <property type="project" value="UniProtKB-UniRule"/>
</dbReference>
<dbReference type="GO" id="GO:0005737">
    <property type="term" value="C:cytoplasm"/>
    <property type="evidence" value="ECO:0007669"/>
    <property type="project" value="UniProtKB-SubCell"/>
</dbReference>
<dbReference type="AlphaFoldDB" id="A0A943EI61"/>
<dbReference type="InterPro" id="IPR037041">
    <property type="entry name" value="Trigger_fac_C_sf"/>
</dbReference>
<dbReference type="Gene3D" id="3.10.50.40">
    <property type="match status" value="1"/>
</dbReference>
<dbReference type="GO" id="GO:0043022">
    <property type="term" value="F:ribosome binding"/>
    <property type="evidence" value="ECO:0007669"/>
    <property type="project" value="TreeGrafter"/>
</dbReference>
<dbReference type="Proteomes" id="UP000754226">
    <property type="component" value="Unassembled WGS sequence"/>
</dbReference>
<dbReference type="HAMAP" id="MF_00303">
    <property type="entry name" value="Trigger_factor_Tig"/>
    <property type="match status" value="1"/>
</dbReference>
<dbReference type="PIRSF" id="PIRSF003095">
    <property type="entry name" value="Trigger_factor"/>
    <property type="match status" value="1"/>
</dbReference>
<dbReference type="EMBL" id="JAGZCZ010000010">
    <property type="protein sequence ID" value="MBS5520288.1"/>
    <property type="molecule type" value="Genomic_DNA"/>
</dbReference>
<sequence>MSVSVERKGNEATLKFTIPVEEVAKGFERAVARVNKQVTIPGFRKGKAPRRVLEAHVGKDAIKEEAFQILANDNYRKALDDNNFIPVADPELKDSTLEEGKEMEMTLLVTLRPEVELGEYKNLDVKKVVREITDKDVDDAVSNLQKRAAKLVDAPEDRKLEKGDLATIDFAGTIDGEPFEGGEGKGYPLEIGSGSFIPGFEDQMIGLKKDESTDVNVTFPEDYGAKELAGKAAVFKVHVQNIKVREIPEVTDELIEKNSDSKTVAEFREKTLARLKKSEEDQAQANYERDVIKKAVENASFEVPEVMVTQRANQMVDELTMNLEAHHMSLPMYLQYLGKDVKTYRDEQKPVALENLKADLVLDAIAKKEDIKVTKEETLAEMQKIADAQGATLHQVQKIIKENGSLPLLVSNIMRRKAADLVLSSAKGAAEAKEEKTEK</sequence>
<organism evidence="16 17">
    <name type="scientific">Acidaminococcus intestini</name>
    <dbReference type="NCBI Taxonomy" id="187327"/>
    <lineage>
        <taxon>Bacteria</taxon>
        <taxon>Bacillati</taxon>
        <taxon>Bacillota</taxon>
        <taxon>Negativicutes</taxon>
        <taxon>Acidaminococcales</taxon>
        <taxon>Acidaminococcaceae</taxon>
        <taxon>Acidaminococcus</taxon>
    </lineage>
</organism>
<dbReference type="GO" id="GO:0051301">
    <property type="term" value="P:cell division"/>
    <property type="evidence" value="ECO:0007669"/>
    <property type="project" value="UniProtKB-KW"/>
</dbReference>
<comment type="function">
    <text evidence="10 12">Involved in protein export. Acts as a chaperone by maintaining the newly synthesized protein in an open conformation. Functions as a peptidyl-prolyl cis-trans isomerase.</text>
</comment>
<dbReference type="GO" id="GO:0003755">
    <property type="term" value="F:peptidyl-prolyl cis-trans isomerase activity"/>
    <property type="evidence" value="ECO:0007669"/>
    <property type="project" value="UniProtKB-UniRule"/>
</dbReference>
<dbReference type="Pfam" id="PF05697">
    <property type="entry name" value="Trigger_N"/>
    <property type="match status" value="1"/>
</dbReference>
<dbReference type="InterPro" id="IPR036611">
    <property type="entry name" value="Trigger_fac_ribosome-bd_sf"/>
</dbReference>
<comment type="subcellular location">
    <subcellularLocation>
        <location evidence="12">Cytoplasm</location>
    </subcellularLocation>
    <text evidence="12">About half TF is bound to the ribosome near the polypeptide exit tunnel while the other half is free in the cytoplasm.</text>
</comment>
<evidence type="ECO:0000313" key="16">
    <source>
        <dbReference type="EMBL" id="MBS5520288.1"/>
    </source>
</evidence>
<evidence type="ECO:0000256" key="13">
    <source>
        <dbReference type="PROSITE-ProRule" id="PRU00277"/>
    </source>
</evidence>
<dbReference type="SUPFAM" id="SSF109998">
    <property type="entry name" value="Triger factor/SurA peptide-binding domain-like"/>
    <property type="match status" value="1"/>
</dbReference>
<keyword evidence="12" id="KW-0963">Cytoplasm</keyword>
<dbReference type="InterPro" id="IPR001179">
    <property type="entry name" value="PPIase_FKBP_dom"/>
</dbReference>
<dbReference type="InterPro" id="IPR005215">
    <property type="entry name" value="Trig_fac"/>
</dbReference>
<gene>
    <name evidence="12 16" type="primary">tig</name>
    <name evidence="16" type="ORF">KHX13_08215</name>
</gene>
<evidence type="ECO:0000256" key="9">
    <source>
        <dbReference type="ARBA" id="ARBA00023306"/>
    </source>
</evidence>
<dbReference type="GO" id="GO:0043335">
    <property type="term" value="P:protein unfolding"/>
    <property type="evidence" value="ECO:0007669"/>
    <property type="project" value="TreeGrafter"/>
</dbReference>
<dbReference type="PROSITE" id="PS50059">
    <property type="entry name" value="FKBP_PPIASE"/>
    <property type="match status" value="1"/>
</dbReference>
<dbReference type="InterPro" id="IPR008880">
    <property type="entry name" value="Trigger_fac_C"/>
</dbReference>
<evidence type="ECO:0000313" key="17">
    <source>
        <dbReference type="Proteomes" id="UP000754226"/>
    </source>
</evidence>
<dbReference type="InterPro" id="IPR046357">
    <property type="entry name" value="PPIase_dom_sf"/>
</dbReference>
<dbReference type="FunFam" id="3.10.50.40:FF:000001">
    <property type="entry name" value="Trigger factor"/>
    <property type="match status" value="1"/>
</dbReference>
<reference evidence="16" key="1">
    <citation type="submission" date="2021-02" db="EMBL/GenBank/DDBJ databases">
        <title>Infant gut strain persistence is associated with maternal origin, phylogeny, and functional potential including surface adhesion and iron acquisition.</title>
        <authorList>
            <person name="Lou Y.C."/>
        </authorList>
    </citation>
    <scope>NUCLEOTIDE SEQUENCE</scope>
    <source>
        <strain evidence="16">L3_106_000M1_dasL3_106_000M1_concoct_15</strain>
    </source>
</reference>
<evidence type="ECO:0000256" key="8">
    <source>
        <dbReference type="ARBA" id="ARBA00023235"/>
    </source>
</evidence>
<dbReference type="Pfam" id="PF00254">
    <property type="entry name" value="FKBP_C"/>
    <property type="match status" value="1"/>
</dbReference>
<dbReference type="NCBIfam" id="TIGR00115">
    <property type="entry name" value="tig"/>
    <property type="match status" value="1"/>
</dbReference>
<comment type="caution">
    <text evidence="16">The sequence shown here is derived from an EMBL/GenBank/DDBJ whole genome shotgun (WGS) entry which is preliminary data.</text>
</comment>
<dbReference type="PANTHER" id="PTHR30560:SF3">
    <property type="entry name" value="TRIGGER FACTOR-LIKE PROTEIN TIG, CHLOROPLASTIC"/>
    <property type="match status" value="1"/>
</dbReference>
<keyword evidence="8 12" id="KW-0413">Isomerase</keyword>
<dbReference type="InterPro" id="IPR027304">
    <property type="entry name" value="Trigger_fact/SurA_dom_sf"/>
</dbReference>
<dbReference type="PANTHER" id="PTHR30560">
    <property type="entry name" value="TRIGGER FACTOR CHAPERONE AND PEPTIDYL-PROLYL CIS/TRANS ISOMERASE"/>
    <property type="match status" value="1"/>
</dbReference>
<keyword evidence="6 12" id="KW-0697">Rotamase</keyword>
<evidence type="ECO:0000256" key="6">
    <source>
        <dbReference type="ARBA" id="ARBA00023110"/>
    </source>
</evidence>
<dbReference type="SUPFAM" id="SSF54534">
    <property type="entry name" value="FKBP-like"/>
    <property type="match status" value="1"/>
</dbReference>
<evidence type="ECO:0000256" key="14">
    <source>
        <dbReference type="RuleBase" id="RU003914"/>
    </source>
</evidence>
<dbReference type="InterPro" id="IPR008881">
    <property type="entry name" value="Trigger_fac_ribosome-bd_bac"/>
</dbReference>
<evidence type="ECO:0000256" key="2">
    <source>
        <dbReference type="ARBA" id="ARBA00005464"/>
    </source>
</evidence>